<dbReference type="EMBL" id="AP025564">
    <property type="protein sequence ID" value="BDE97863.1"/>
    <property type="molecule type" value="Genomic_DNA"/>
</dbReference>
<sequence length="319" mass="33474">MLLKHLLDLYELLDSPAASGEAVKAFMEAIDPDCNVETYPLASAKGTTDMVRIRIPGSRGKSVGGSAPTIGLLGRLGGLGARPERIGFVSDGDGALVALSCAAKLIDMRRKGDVLAGDVFVSTHVCPHAPTMPHKPVPFMGSPVATAAVNKEEVTDELDAILVVDTTKGNRIANYRGFAISPTVKQGVILRVSEDLLDLVEISTGRRPNVFALSMADITPYGNGLYHLNSILQPCTATDAPVVGVAITTETAVPGCATGATHLTDLDEAGTFMLETAKAFGEGSCSFFDEAEFELFGKRYGSMAALQTMGALPAENEMA</sequence>
<keyword evidence="2" id="KW-1185">Reference proteome</keyword>
<dbReference type="RefSeq" id="WP_244387318.1">
    <property type="nucleotide sequence ID" value="NZ_AP025564.1"/>
</dbReference>
<proteinExistence type="predicted"/>
<dbReference type="InterPro" id="IPR009561">
    <property type="entry name" value="DUF1177"/>
</dbReference>
<reference evidence="1 2" key="1">
    <citation type="submission" date="2022-01" db="EMBL/GenBank/DDBJ databases">
        <title>Novel bile acid biosynthetic pathways are enriched in the microbiome of centenarians.</title>
        <authorList>
            <person name="Sato Y."/>
            <person name="Atarashi K."/>
            <person name="Plichta R.D."/>
            <person name="Arai Y."/>
            <person name="Sasajima S."/>
            <person name="Kearney M.S."/>
            <person name="Suda W."/>
            <person name="Takeshita K."/>
            <person name="Sasaki T."/>
            <person name="Okamoto S."/>
            <person name="Skelly N.A."/>
            <person name="Okamura Y."/>
            <person name="Vlamakis H."/>
            <person name="Li Y."/>
            <person name="Tanoue T."/>
            <person name="Takei H."/>
            <person name="Nittono H."/>
            <person name="Narushima S."/>
            <person name="Irie J."/>
            <person name="Itoh H."/>
            <person name="Moriya K."/>
            <person name="Sugiura Y."/>
            <person name="Suematsu M."/>
            <person name="Moritoki N."/>
            <person name="Shibata S."/>
            <person name="Littman R.D."/>
            <person name="Fischbach A.M."/>
            <person name="Uwamino Y."/>
            <person name="Inoue T."/>
            <person name="Honda A."/>
            <person name="Hattori M."/>
            <person name="Murai T."/>
            <person name="Xavier J.R."/>
            <person name="Hirose N."/>
            <person name="Honda K."/>
        </authorList>
    </citation>
    <scope>NUCLEOTIDE SEQUENCE [LARGE SCALE GENOMIC DNA]</scope>
    <source>
        <strain evidence="1 2">CE91-St30</strain>
    </source>
</reference>
<name>A0ABN6MIT9_9ACTN</name>
<evidence type="ECO:0000313" key="2">
    <source>
        <dbReference type="Proteomes" id="UP001320544"/>
    </source>
</evidence>
<evidence type="ECO:0000313" key="1">
    <source>
        <dbReference type="EMBL" id="BDE97863.1"/>
    </source>
</evidence>
<evidence type="ECO:0008006" key="3">
    <source>
        <dbReference type="Google" id="ProtNLM"/>
    </source>
</evidence>
<dbReference type="Pfam" id="PF06675">
    <property type="entry name" value="DUF1177"/>
    <property type="match status" value="1"/>
</dbReference>
<accession>A0ABN6MIT9</accession>
<dbReference type="Proteomes" id="UP001320544">
    <property type="component" value="Chromosome"/>
</dbReference>
<gene>
    <name evidence="1" type="ORF">CE91St30_31960</name>
</gene>
<organism evidence="1 2">
    <name type="scientific">Raoultibacter timonensis</name>
    <dbReference type="NCBI Taxonomy" id="1907662"/>
    <lineage>
        <taxon>Bacteria</taxon>
        <taxon>Bacillati</taxon>
        <taxon>Actinomycetota</taxon>
        <taxon>Coriobacteriia</taxon>
        <taxon>Eggerthellales</taxon>
        <taxon>Eggerthellaceae</taxon>
        <taxon>Raoultibacter</taxon>
    </lineage>
</organism>
<protein>
    <recommendedName>
        <fullName evidence="3">DUF1177 domain-containing protein</fullName>
    </recommendedName>
</protein>